<sequence>MFLIKRKLFANCTESKHDIQRMPEITSELFKLSQICKVDYRVIPSVTKKYQIVHVQKSGSSEDPEKAILQNRLHCDLVLLILFICYICSFVVQYRTAEQFQMES</sequence>
<keyword evidence="4" id="KW-1185">Reference proteome</keyword>
<gene>
    <name evidence="2" type="ORF">HINF_LOCUS32423</name>
    <name evidence="3" type="ORF">HINF_LOCUS56217</name>
</gene>
<comment type="caution">
    <text evidence="2">The sequence shown here is derived from an EMBL/GenBank/DDBJ whole genome shotgun (WGS) entry which is preliminary data.</text>
</comment>
<dbReference type="AlphaFoldDB" id="A0AA86PW68"/>
<reference evidence="2" key="1">
    <citation type="submission" date="2023-06" db="EMBL/GenBank/DDBJ databases">
        <authorList>
            <person name="Kurt Z."/>
        </authorList>
    </citation>
    <scope>NUCLEOTIDE SEQUENCE</scope>
</reference>
<accession>A0AA86PW68</accession>
<evidence type="ECO:0000313" key="2">
    <source>
        <dbReference type="EMBL" id="CAI9944778.1"/>
    </source>
</evidence>
<name>A0AA86PW68_9EUKA</name>
<dbReference type="Proteomes" id="UP001642409">
    <property type="component" value="Unassembled WGS sequence"/>
</dbReference>
<reference evidence="3 4" key="2">
    <citation type="submission" date="2024-07" db="EMBL/GenBank/DDBJ databases">
        <authorList>
            <person name="Akdeniz Z."/>
        </authorList>
    </citation>
    <scope>NUCLEOTIDE SEQUENCE [LARGE SCALE GENOMIC DNA]</scope>
</reference>
<dbReference type="EMBL" id="CAXDID020000302">
    <property type="protein sequence ID" value="CAL6073676.1"/>
    <property type="molecule type" value="Genomic_DNA"/>
</dbReference>
<keyword evidence="1" id="KW-1133">Transmembrane helix</keyword>
<evidence type="ECO:0000256" key="1">
    <source>
        <dbReference type="SAM" id="Phobius"/>
    </source>
</evidence>
<proteinExistence type="predicted"/>
<keyword evidence="1" id="KW-0812">Transmembrane</keyword>
<keyword evidence="1" id="KW-0472">Membrane</keyword>
<evidence type="ECO:0000313" key="4">
    <source>
        <dbReference type="Proteomes" id="UP001642409"/>
    </source>
</evidence>
<evidence type="ECO:0000313" key="3">
    <source>
        <dbReference type="EMBL" id="CAL6073676.1"/>
    </source>
</evidence>
<organism evidence="2">
    <name type="scientific">Hexamita inflata</name>
    <dbReference type="NCBI Taxonomy" id="28002"/>
    <lineage>
        <taxon>Eukaryota</taxon>
        <taxon>Metamonada</taxon>
        <taxon>Diplomonadida</taxon>
        <taxon>Hexamitidae</taxon>
        <taxon>Hexamitinae</taxon>
        <taxon>Hexamita</taxon>
    </lineage>
</organism>
<dbReference type="EMBL" id="CATOUU010000733">
    <property type="protein sequence ID" value="CAI9944778.1"/>
    <property type="molecule type" value="Genomic_DNA"/>
</dbReference>
<feature type="transmembrane region" description="Helical" evidence="1">
    <location>
        <begin position="77"/>
        <end position="94"/>
    </location>
</feature>
<protein>
    <submittedName>
        <fullName evidence="3">Hypothetical_protein</fullName>
    </submittedName>
</protein>